<evidence type="ECO:0000256" key="1">
    <source>
        <dbReference type="SAM" id="MobiDB-lite"/>
    </source>
</evidence>
<name>A0ABR1JHE7_9AGAR</name>
<dbReference type="EMBL" id="JBANRG010000013">
    <property type="protein sequence ID" value="KAK7461387.1"/>
    <property type="molecule type" value="Genomic_DNA"/>
</dbReference>
<proteinExistence type="predicted"/>
<keyword evidence="3" id="KW-1185">Reference proteome</keyword>
<evidence type="ECO:0000313" key="2">
    <source>
        <dbReference type="EMBL" id="KAK7461387.1"/>
    </source>
</evidence>
<protein>
    <submittedName>
        <fullName evidence="2">Uncharacterized protein</fullName>
    </submittedName>
</protein>
<feature type="region of interest" description="Disordered" evidence="1">
    <location>
        <begin position="1"/>
        <end position="34"/>
    </location>
</feature>
<reference evidence="2 3" key="1">
    <citation type="submission" date="2024-01" db="EMBL/GenBank/DDBJ databases">
        <title>A draft genome for the cacao thread blight pathogen Marasmiellus scandens.</title>
        <authorList>
            <person name="Baruah I.K."/>
            <person name="Leung J."/>
            <person name="Bukari Y."/>
            <person name="Amoako-Attah I."/>
            <person name="Meinhardt L.W."/>
            <person name="Bailey B.A."/>
            <person name="Cohen S.P."/>
        </authorList>
    </citation>
    <scope>NUCLEOTIDE SEQUENCE [LARGE SCALE GENOMIC DNA]</scope>
    <source>
        <strain evidence="2 3">GH-19</strain>
    </source>
</reference>
<comment type="caution">
    <text evidence="2">The sequence shown here is derived from an EMBL/GenBank/DDBJ whole genome shotgun (WGS) entry which is preliminary data.</text>
</comment>
<evidence type="ECO:0000313" key="3">
    <source>
        <dbReference type="Proteomes" id="UP001498398"/>
    </source>
</evidence>
<sequence>MPDLVLWTSSSDTSPSNPGPESNPSVSSTNNSLTGSYIAFTPSLHPDINQENPTSARDKLAVQDIKVVDCANVYGYNKAKKSKAGSAICA</sequence>
<accession>A0ABR1JHE7</accession>
<gene>
    <name evidence="2" type="ORF">VKT23_008565</name>
</gene>
<feature type="compositionally biased region" description="Low complexity" evidence="1">
    <location>
        <begin position="14"/>
        <end position="28"/>
    </location>
</feature>
<dbReference type="Proteomes" id="UP001498398">
    <property type="component" value="Unassembled WGS sequence"/>
</dbReference>
<organism evidence="2 3">
    <name type="scientific">Marasmiellus scandens</name>
    <dbReference type="NCBI Taxonomy" id="2682957"/>
    <lineage>
        <taxon>Eukaryota</taxon>
        <taxon>Fungi</taxon>
        <taxon>Dikarya</taxon>
        <taxon>Basidiomycota</taxon>
        <taxon>Agaricomycotina</taxon>
        <taxon>Agaricomycetes</taxon>
        <taxon>Agaricomycetidae</taxon>
        <taxon>Agaricales</taxon>
        <taxon>Marasmiineae</taxon>
        <taxon>Omphalotaceae</taxon>
        <taxon>Marasmiellus</taxon>
    </lineage>
</organism>